<evidence type="ECO:0000313" key="10">
    <source>
        <dbReference type="Proteomes" id="UP001059041"/>
    </source>
</evidence>
<evidence type="ECO:0000259" key="8">
    <source>
        <dbReference type="PROSITE" id="PS50835"/>
    </source>
</evidence>
<feature type="domain" description="Ig-like" evidence="8">
    <location>
        <begin position="140"/>
        <end position="226"/>
    </location>
</feature>
<feature type="transmembrane region" description="Helical" evidence="7">
    <location>
        <begin position="368"/>
        <end position="388"/>
    </location>
</feature>
<organism evidence="9 10">
    <name type="scientific">Triplophysa rosa</name>
    <name type="common">Cave loach</name>
    <dbReference type="NCBI Taxonomy" id="992332"/>
    <lineage>
        <taxon>Eukaryota</taxon>
        <taxon>Metazoa</taxon>
        <taxon>Chordata</taxon>
        <taxon>Craniata</taxon>
        <taxon>Vertebrata</taxon>
        <taxon>Euteleostomi</taxon>
        <taxon>Actinopterygii</taxon>
        <taxon>Neopterygii</taxon>
        <taxon>Teleostei</taxon>
        <taxon>Ostariophysi</taxon>
        <taxon>Cypriniformes</taxon>
        <taxon>Nemacheilidae</taxon>
        <taxon>Triplophysa</taxon>
    </lineage>
</organism>
<proteinExistence type="inferred from homology"/>
<evidence type="ECO:0000256" key="3">
    <source>
        <dbReference type="ARBA" id="ARBA00022737"/>
    </source>
</evidence>
<dbReference type="PANTHER" id="PTHR11890:SF18">
    <property type="entry name" value="LYMPHOCYTE ACTIVATION GENE 3 PROTEIN"/>
    <property type="match status" value="1"/>
</dbReference>
<dbReference type="PRINTS" id="PR01536">
    <property type="entry name" value="INTRLKN1R12F"/>
</dbReference>
<dbReference type="PANTHER" id="PTHR11890">
    <property type="entry name" value="INTERLEUKIN-1 RECEPTOR FAMILY MEMBER"/>
    <property type="match status" value="1"/>
</dbReference>
<evidence type="ECO:0000256" key="6">
    <source>
        <dbReference type="ARBA" id="ARBA00023319"/>
    </source>
</evidence>
<keyword evidence="10" id="KW-1185">Reference proteome</keyword>
<dbReference type="GO" id="GO:0004908">
    <property type="term" value="F:interleukin-1 receptor activity"/>
    <property type="evidence" value="ECO:0007669"/>
    <property type="project" value="InterPro"/>
</dbReference>
<keyword evidence="2" id="KW-0732">Signal</keyword>
<dbReference type="EMBL" id="JAFHDT010000006">
    <property type="protein sequence ID" value="KAI7808307.1"/>
    <property type="molecule type" value="Genomic_DNA"/>
</dbReference>
<keyword evidence="3" id="KW-0677">Repeat</keyword>
<dbReference type="InterPro" id="IPR013783">
    <property type="entry name" value="Ig-like_fold"/>
</dbReference>
<evidence type="ECO:0000256" key="1">
    <source>
        <dbReference type="ARBA" id="ARBA00009752"/>
    </source>
</evidence>
<comment type="caution">
    <text evidence="9">The sequence shown here is derived from an EMBL/GenBank/DDBJ whole genome shotgun (WGS) entry which is preliminary data.</text>
</comment>
<dbReference type="InterPro" id="IPR015621">
    <property type="entry name" value="IL-1_rcpt_fam"/>
</dbReference>
<dbReference type="SMART" id="SM00409">
    <property type="entry name" value="IG"/>
    <property type="match status" value="2"/>
</dbReference>
<protein>
    <submittedName>
        <fullName evidence="9">Interleukin-1 receptor 2</fullName>
    </submittedName>
</protein>
<evidence type="ECO:0000256" key="5">
    <source>
        <dbReference type="ARBA" id="ARBA00023180"/>
    </source>
</evidence>
<comment type="similarity">
    <text evidence="1">Belongs to the interleukin-1 receptor family.</text>
</comment>
<accession>A0A9W7WTP0</accession>
<evidence type="ECO:0000256" key="4">
    <source>
        <dbReference type="ARBA" id="ARBA00023157"/>
    </source>
</evidence>
<keyword evidence="9" id="KW-0675">Receptor</keyword>
<dbReference type="OrthoDB" id="9881731at2759"/>
<gene>
    <name evidence="9" type="ORF">IRJ41_001739</name>
</gene>
<reference evidence="9" key="1">
    <citation type="submission" date="2021-02" db="EMBL/GenBank/DDBJ databases">
        <title>Comparative genomics reveals that relaxation of natural selection precedes convergent phenotypic evolution of cavefish.</title>
        <authorList>
            <person name="Peng Z."/>
        </authorList>
    </citation>
    <scope>NUCLEOTIDE SEQUENCE</scope>
    <source>
        <tissue evidence="9">Muscle</tissue>
    </source>
</reference>
<dbReference type="FunFam" id="2.60.40.10:FF:000188">
    <property type="entry name" value="Interleukin-1 receptor accessory protein-like 1"/>
    <property type="match status" value="1"/>
</dbReference>
<keyword evidence="7" id="KW-0812">Transmembrane</keyword>
<keyword evidence="5" id="KW-0325">Glycoprotein</keyword>
<keyword evidence="7" id="KW-1133">Transmembrane helix</keyword>
<feature type="domain" description="Ig-like" evidence="8">
    <location>
        <begin position="258"/>
        <end position="358"/>
    </location>
</feature>
<dbReference type="PROSITE" id="PS50835">
    <property type="entry name" value="IG_LIKE"/>
    <property type="match status" value="2"/>
</dbReference>
<dbReference type="SUPFAM" id="SSF48726">
    <property type="entry name" value="Immunoglobulin"/>
    <property type="match status" value="2"/>
</dbReference>
<evidence type="ECO:0000313" key="9">
    <source>
        <dbReference type="EMBL" id="KAI7808307.1"/>
    </source>
</evidence>
<evidence type="ECO:0000256" key="2">
    <source>
        <dbReference type="ARBA" id="ARBA00022729"/>
    </source>
</evidence>
<keyword evidence="4" id="KW-1015">Disulfide bond</keyword>
<evidence type="ECO:0000256" key="7">
    <source>
        <dbReference type="SAM" id="Phobius"/>
    </source>
</evidence>
<dbReference type="InterPro" id="IPR004074">
    <property type="entry name" value="IL-1_rcpt_I/II-typ"/>
</dbReference>
<keyword evidence="6" id="KW-0393">Immunoglobulin domain</keyword>
<dbReference type="Proteomes" id="UP001059041">
    <property type="component" value="Linkage Group LG6"/>
</dbReference>
<sequence length="409" mass="46500">MTVNRKCVFDFCICIIMLSMTLVLTSALPLKDSCVVVGPEIPDFHVQGEAVIIKFPFLEDAIHYRKLQLDNSSTFHINHTNQRNHRSLKSCCDRVVQNGRGILLLPSHPSDSGIYTYVLSGDTYCLIGNISITIYESEEANITVMPYTAHTGENTRVICPHLKYFKRAENPKWYKDFQSTALTVGEGQYTIERGIILTIRNISVKDEGFYTCRLKVILNNIQYNVSRTWRVSVLEVSSPSPVISENPKVFTSSSYLFPYITFPVDGSFIKSHCGSRLEIQCKVFIGNQSAEFTDVTWMIGGTSVENSYLGKRVFQKEKRISANHIEVQLVILKLQKEDNGAELKCISQNQAKKQEVVTEIKLEDSESVWLVVAVAFSYFILVVFIFLYHLCQKPQKQQVYILAQQKSTI</sequence>
<dbReference type="InterPro" id="IPR003599">
    <property type="entry name" value="Ig_sub"/>
</dbReference>
<keyword evidence="7" id="KW-0472">Membrane</keyword>
<dbReference type="AlphaFoldDB" id="A0A9W7WTP0"/>
<dbReference type="InterPro" id="IPR007110">
    <property type="entry name" value="Ig-like_dom"/>
</dbReference>
<name>A0A9W7WTP0_TRIRA</name>
<dbReference type="Gene3D" id="2.60.40.10">
    <property type="entry name" value="Immunoglobulins"/>
    <property type="match status" value="3"/>
</dbReference>
<dbReference type="InterPro" id="IPR036179">
    <property type="entry name" value="Ig-like_dom_sf"/>
</dbReference>
<feature type="transmembrane region" description="Helical" evidence="7">
    <location>
        <begin position="7"/>
        <end position="28"/>
    </location>
</feature>